<proteinExistence type="predicted"/>
<dbReference type="AlphaFoldDB" id="A0A3S9MXQ0"/>
<dbReference type="KEGG" id="noj:EJ995_06565"/>
<evidence type="ECO:0000313" key="1">
    <source>
        <dbReference type="EMBL" id="AZQ43909.1"/>
    </source>
</evidence>
<evidence type="ECO:0000313" key="2">
    <source>
        <dbReference type="Proteomes" id="UP000279600"/>
    </source>
</evidence>
<keyword evidence="2" id="KW-1185">Reference proteome</keyword>
<name>A0A3S9MXQ0_9FLAO</name>
<dbReference type="Proteomes" id="UP000279600">
    <property type="component" value="Chromosome"/>
</dbReference>
<gene>
    <name evidence="1" type="ORF">EJ995_06565</name>
</gene>
<sequence length="192" mass="22087">MLLLVFTSCVGTSQNEEVKEDFNKYISAIQDKEYEKALDLTIPSIFHLVSRKQLSQSWRAAVSTPGMDMIIGDVEILAVNELQDVEDTAYKTLEYNQNLKMRFDEKTMNDSGASQDEFLKQTETAIKAQFGEENVSLDPNTMYFTIKSNKKVLAAQPEDAEHWQFMVLEKGNENYIKQLIPETTYNEVYNEK</sequence>
<dbReference type="RefSeq" id="WP_126446815.1">
    <property type="nucleotide sequence ID" value="NZ_CP034549.1"/>
</dbReference>
<accession>A0A3S9MXQ0</accession>
<protein>
    <submittedName>
        <fullName evidence="1">Uncharacterized protein</fullName>
    </submittedName>
</protein>
<reference evidence="1 2" key="1">
    <citation type="submission" date="2018-12" db="EMBL/GenBank/DDBJ databases">
        <title>Complete genome of Nonlabens sp. MJ115.</title>
        <authorList>
            <person name="Choi H.S."/>
            <person name="Jung J."/>
        </authorList>
    </citation>
    <scope>NUCLEOTIDE SEQUENCE [LARGE SCALE GENOMIC DNA]</scope>
    <source>
        <strain evidence="1 2">MJ115</strain>
    </source>
</reference>
<organism evidence="1 2">
    <name type="scientific">Nonlabens ponticola</name>
    <dbReference type="NCBI Taxonomy" id="2496866"/>
    <lineage>
        <taxon>Bacteria</taxon>
        <taxon>Pseudomonadati</taxon>
        <taxon>Bacteroidota</taxon>
        <taxon>Flavobacteriia</taxon>
        <taxon>Flavobacteriales</taxon>
        <taxon>Flavobacteriaceae</taxon>
        <taxon>Nonlabens</taxon>
    </lineage>
</organism>
<dbReference type="EMBL" id="CP034549">
    <property type="protein sequence ID" value="AZQ43909.1"/>
    <property type="molecule type" value="Genomic_DNA"/>
</dbReference>